<accession>A0ACB8EEQ2</accession>
<name>A0ACB8EEQ2_9SAUR</name>
<proteinExistence type="predicted"/>
<keyword evidence="2" id="KW-1185">Reference proteome</keyword>
<gene>
    <name evidence="1" type="ORF">K3G42_011007</name>
</gene>
<reference evidence="1" key="1">
    <citation type="submission" date="2021-08" db="EMBL/GenBank/DDBJ databases">
        <title>The first chromosome-level gecko genome reveals the dynamic sex chromosomes of Neotropical dwarf geckos (Sphaerodactylidae: Sphaerodactylus).</title>
        <authorList>
            <person name="Pinto B.J."/>
            <person name="Keating S.E."/>
            <person name="Gamble T."/>
        </authorList>
    </citation>
    <scope>NUCLEOTIDE SEQUENCE</scope>
    <source>
        <strain evidence="1">TG3544</strain>
    </source>
</reference>
<sequence length="74" mass="8072">MDPEQFGPSEEEMSSESACYQCSTCHADEEWNCTNSMRGRAKTRSLSASPALGSTKEFRAQSGVFPTTISSDVK</sequence>
<protein>
    <submittedName>
        <fullName evidence="1">Uncharacterized protein</fullName>
    </submittedName>
</protein>
<comment type="caution">
    <text evidence="1">The sequence shown here is derived from an EMBL/GenBank/DDBJ whole genome shotgun (WGS) entry which is preliminary data.</text>
</comment>
<organism evidence="1 2">
    <name type="scientific">Sphaerodactylus townsendi</name>
    <dbReference type="NCBI Taxonomy" id="933632"/>
    <lineage>
        <taxon>Eukaryota</taxon>
        <taxon>Metazoa</taxon>
        <taxon>Chordata</taxon>
        <taxon>Craniata</taxon>
        <taxon>Vertebrata</taxon>
        <taxon>Euteleostomi</taxon>
        <taxon>Lepidosauria</taxon>
        <taxon>Squamata</taxon>
        <taxon>Bifurcata</taxon>
        <taxon>Gekkota</taxon>
        <taxon>Sphaerodactylidae</taxon>
        <taxon>Sphaerodactylus</taxon>
    </lineage>
</organism>
<dbReference type="EMBL" id="CM037629">
    <property type="protein sequence ID" value="KAH7990742.1"/>
    <property type="molecule type" value="Genomic_DNA"/>
</dbReference>
<evidence type="ECO:0000313" key="2">
    <source>
        <dbReference type="Proteomes" id="UP000827872"/>
    </source>
</evidence>
<dbReference type="Proteomes" id="UP000827872">
    <property type="component" value="Linkage Group LG16"/>
</dbReference>
<evidence type="ECO:0000313" key="1">
    <source>
        <dbReference type="EMBL" id="KAH7990742.1"/>
    </source>
</evidence>